<reference evidence="2" key="1">
    <citation type="submission" date="2014-06" db="EMBL/GenBank/DDBJ databases">
        <authorList>
            <person name="Winans N.J."/>
            <person name="Newell P.D."/>
            <person name="Douglas A.E."/>
        </authorList>
    </citation>
    <scope>NUCLEOTIDE SEQUENCE [LARGE SCALE GENOMIC DNA]</scope>
</reference>
<evidence type="ECO:0000313" key="2">
    <source>
        <dbReference type="Proteomes" id="UP000194641"/>
    </source>
</evidence>
<dbReference type="AlphaFoldDB" id="A0A252AL00"/>
<dbReference type="Proteomes" id="UP000194641">
    <property type="component" value="Unassembled WGS sequence"/>
</dbReference>
<comment type="caution">
    <text evidence="1">The sequence shown here is derived from an EMBL/GenBank/DDBJ whole genome shotgun (WGS) entry which is preliminary data.</text>
</comment>
<sequence length="98" mass="10888">MTIYSMTESVSRHAIVVIEKISAPVEVETSMDHGSTNHLRVTAENLDIFVLNYLSAKHAATDFIRAHHGTKSLFYSQGKGFSSIILINNGCLNFKNFT</sequence>
<protein>
    <submittedName>
        <fullName evidence="1">Uncharacterized protein</fullName>
    </submittedName>
</protein>
<name>A0A252AL00_9PROT</name>
<evidence type="ECO:0000313" key="1">
    <source>
        <dbReference type="EMBL" id="OUI90292.1"/>
    </source>
</evidence>
<organism evidence="1 2">
    <name type="scientific">Acetobacter indonesiensis</name>
    <dbReference type="NCBI Taxonomy" id="104101"/>
    <lineage>
        <taxon>Bacteria</taxon>
        <taxon>Pseudomonadati</taxon>
        <taxon>Pseudomonadota</taxon>
        <taxon>Alphaproteobacteria</taxon>
        <taxon>Acetobacterales</taxon>
        <taxon>Acetobacteraceae</taxon>
        <taxon>Acetobacter</taxon>
    </lineage>
</organism>
<accession>A0A252AL00</accession>
<dbReference type="EMBL" id="JOPA01000052">
    <property type="protein sequence ID" value="OUI90292.1"/>
    <property type="molecule type" value="Genomic_DNA"/>
</dbReference>
<proteinExistence type="predicted"/>
<gene>
    <name evidence="1" type="ORF">HK17_13910</name>
</gene>